<evidence type="ECO:0000256" key="9">
    <source>
        <dbReference type="ARBA" id="ARBA00040345"/>
    </source>
</evidence>
<dbReference type="RefSeq" id="WP_332865681.1">
    <property type="nucleotide sequence ID" value="NZ_JBAFSM010000024.1"/>
</dbReference>
<sequence>MQRISVIIPTLNEEKMIQTTLREIGEGVEIIVVDGGSTDNTVELAKQSGARVFIPEKKGRSNQMNCGAEMATGDIVLFLHADTLVPEDYRERIIETLACPGTIAGAFALRVEGEEKSLRFVEKMVEWRSRFLSLPYGDQGIFLRAKVFREMGGFADLPIMEDFEFVKRLQRRGKIILVPRPVVTSGRRWRKLGVWKTTLINQLVILGYYLKVPPLTLARLYRSLI</sequence>
<dbReference type="EMBL" id="JBAFSM010000024">
    <property type="protein sequence ID" value="MEG3438200.1"/>
    <property type="molecule type" value="Genomic_DNA"/>
</dbReference>
<evidence type="ECO:0000256" key="8">
    <source>
        <dbReference type="ARBA" id="ARBA00038120"/>
    </source>
</evidence>
<gene>
    <name evidence="11" type="ORF">V0288_13810</name>
</gene>
<protein>
    <recommendedName>
        <fullName evidence="9">4,4'-diaponeurosporenoate glycosyltransferase</fullName>
    </recommendedName>
</protein>
<evidence type="ECO:0000256" key="5">
    <source>
        <dbReference type="ARBA" id="ARBA00023136"/>
    </source>
</evidence>
<comment type="similarity">
    <text evidence="8">Belongs to the glycosyltransferase 2 family. CrtQ subfamily.</text>
</comment>
<name>A0AAW9QMT6_9CHRO</name>
<proteinExistence type="inferred from homology"/>
<dbReference type="InterPro" id="IPR026461">
    <property type="entry name" value="Trfase_2_rSAM/seldom_assoc"/>
</dbReference>
<keyword evidence="3" id="KW-0328">Glycosyltransferase</keyword>
<keyword evidence="12" id="KW-1185">Reference proteome</keyword>
<evidence type="ECO:0000256" key="6">
    <source>
        <dbReference type="ARBA" id="ARBA00037281"/>
    </source>
</evidence>
<evidence type="ECO:0000259" key="10">
    <source>
        <dbReference type="Pfam" id="PF00535"/>
    </source>
</evidence>
<evidence type="ECO:0000313" key="12">
    <source>
        <dbReference type="Proteomes" id="UP001328733"/>
    </source>
</evidence>
<evidence type="ECO:0000256" key="4">
    <source>
        <dbReference type="ARBA" id="ARBA00022679"/>
    </source>
</evidence>
<keyword evidence="4" id="KW-0808">Transferase</keyword>
<dbReference type="NCBIfam" id="TIGR04283">
    <property type="entry name" value="glyco_like_mftF"/>
    <property type="match status" value="1"/>
</dbReference>
<keyword evidence="5" id="KW-0472">Membrane</keyword>
<dbReference type="AlphaFoldDB" id="A0AAW9QMT6"/>
<comment type="function">
    <text evidence="6">Catalyzes the glycosylation of 4,4'-diaponeurosporenoate, i.e. the esterification of glucose at the C1'' position with the carboxyl group of 4,4'-diaponeurosporenic acid, to form glycosyl-4,4'-diaponeurosporenoate. This is a step in the biosynthesis of staphyloxanthin, an orange pigment present in most staphylococci strains.</text>
</comment>
<dbReference type="SUPFAM" id="SSF53448">
    <property type="entry name" value="Nucleotide-diphospho-sugar transferases"/>
    <property type="match status" value="1"/>
</dbReference>
<dbReference type="GO" id="GO:0005886">
    <property type="term" value="C:plasma membrane"/>
    <property type="evidence" value="ECO:0007669"/>
    <property type="project" value="UniProtKB-SubCell"/>
</dbReference>
<dbReference type="PANTHER" id="PTHR43646">
    <property type="entry name" value="GLYCOSYLTRANSFERASE"/>
    <property type="match status" value="1"/>
</dbReference>
<comment type="caution">
    <text evidence="11">The sequence shown here is derived from an EMBL/GenBank/DDBJ whole genome shotgun (WGS) entry which is preliminary data.</text>
</comment>
<dbReference type="InterPro" id="IPR029044">
    <property type="entry name" value="Nucleotide-diphossugar_trans"/>
</dbReference>
<keyword evidence="2" id="KW-1003">Cell membrane</keyword>
<evidence type="ECO:0000313" key="11">
    <source>
        <dbReference type="EMBL" id="MEG3438200.1"/>
    </source>
</evidence>
<dbReference type="Proteomes" id="UP001328733">
    <property type="component" value="Unassembled WGS sequence"/>
</dbReference>
<dbReference type="InterPro" id="IPR001173">
    <property type="entry name" value="Glyco_trans_2-like"/>
</dbReference>
<dbReference type="Pfam" id="PF00535">
    <property type="entry name" value="Glycos_transf_2"/>
    <property type="match status" value="1"/>
</dbReference>
<dbReference type="PANTHER" id="PTHR43646:SF2">
    <property type="entry name" value="GLYCOSYLTRANSFERASE 2-LIKE DOMAIN-CONTAINING PROTEIN"/>
    <property type="match status" value="1"/>
</dbReference>
<evidence type="ECO:0000256" key="3">
    <source>
        <dbReference type="ARBA" id="ARBA00022676"/>
    </source>
</evidence>
<dbReference type="Gene3D" id="3.90.550.10">
    <property type="entry name" value="Spore Coat Polysaccharide Biosynthesis Protein SpsA, Chain A"/>
    <property type="match status" value="1"/>
</dbReference>
<reference evidence="11 12" key="1">
    <citation type="submission" date="2024-01" db="EMBL/GenBank/DDBJ databases">
        <title>Genomic insights into the taxonomy and metabolism of the cyanobacterium Pannus brasiliensis CCIBt3594.</title>
        <authorList>
            <person name="Machado M."/>
            <person name="Botero N.B."/>
            <person name="Andreote A.P.D."/>
            <person name="Feitosa A.M.T."/>
            <person name="Popin R."/>
            <person name="Sivonen K."/>
            <person name="Fiore M.F."/>
        </authorList>
    </citation>
    <scope>NUCLEOTIDE SEQUENCE [LARGE SCALE GENOMIC DNA]</scope>
    <source>
        <strain evidence="11 12">CCIBt3594</strain>
    </source>
</reference>
<evidence type="ECO:0000256" key="7">
    <source>
        <dbReference type="ARBA" id="ARBA00037904"/>
    </source>
</evidence>
<evidence type="ECO:0000256" key="1">
    <source>
        <dbReference type="ARBA" id="ARBA00004236"/>
    </source>
</evidence>
<evidence type="ECO:0000256" key="2">
    <source>
        <dbReference type="ARBA" id="ARBA00022475"/>
    </source>
</evidence>
<accession>A0AAW9QMT6</accession>
<comment type="pathway">
    <text evidence="7">Carotenoid biosynthesis; staphyloxanthin biosynthesis; staphyloxanthin from farnesyl diphosphate: step 4/5.</text>
</comment>
<feature type="domain" description="Glycosyltransferase 2-like" evidence="10">
    <location>
        <begin position="5"/>
        <end position="127"/>
    </location>
</feature>
<organism evidence="11 12">
    <name type="scientific">Pannus brasiliensis CCIBt3594</name>
    <dbReference type="NCBI Taxonomy" id="1427578"/>
    <lineage>
        <taxon>Bacteria</taxon>
        <taxon>Bacillati</taxon>
        <taxon>Cyanobacteriota</taxon>
        <taxon>Cyanophyceae</taxon>
        <taxon>Oscillatoriophycideae</taxon>
        <taxon>Chroococcales</taxon>
        <taxon>Microcystaceae</taxon>
        <taxon>Pannus</taxon>
    </lineage>
</organism>
<comment type="subcellular location">
    <subcellularLocation>
        <location evidence="1">Cell membrane</location>
    </subcellularLocation>
</comment>
<dbReference type="GO" id="GO:0016757">
    <property type="term" value="F:glycosyltransferase activity"/>
    <property type="evidence" value="ECO:0007669"/>
    <property type="project" value="UniProtKB-KW"/>
</dbReference>
<dbReference type="CDD" id="cd02522">
    <property type="entry name" value="GT_2_like_a"/>
    <property type="match status" value="1"/>
</dbReference>